<keyword evidence="3" id="KW-1185">Reference proteome</keyword>
<dbReference type="Proteomes" id="UP001630127">
    <property type="component" value="Unassembled WGS sequence"/>
</dbReference>
<feature type="domain" description="Retrovirus-related Pol polyprotein from transposon TNT 1-94-like beta-barrel" evidence="1">
    <location>
        <begin position="1"/>
        <end position="66"/>
    </location>
</feature>
<organism evidence="2 3">
    <name type="scientific">Cinchona calisaya</name>
    <dbReference type="NCBI Taxonomy" id="153742"/>
    <lineage>
        <taxon>Eukaryota</taxon>
        <taxon>Viridiplantae</taxon>
        <taxon>Streptophyta</taxon>
        <taxon>Embryophyta</taxon>
        <taxon>Tracheophyta</taxon>
        <taxon>Spermatophyta</taxon>
        <taxon>Magnoliopsida</taxon>
        <taxon>eudicotyledons</taxon>
        <taxon>Gunneridae</taxon>
        <taxon>Pentapetalae</taxon>
        <taxon>asterids</taxon>
        <taxon>lamiids</taxon>
        <taxon>Gentianales</taxon>
        <taxon>Rubiaceae</taxon>
        <taxon>Cinchonoideae</taxon>
        <taxon>Cinchoneae</taxon>
        <taxon>Cinchona</taxon>
    </lineage>
</organism>
<protein>
    <recommendedName>
        <fullName evidence="1">Retrovirus-related Pol polyprotein from transposon TNT 1-94-like beta-barrel domain-containing protein</fullName>
    </recommendedName>
</protein>
<name>A0ABD3B3M6_9GENT</name>
<accession>A0ABD3B3M6</accession>
<dbReference type="EMBL" id="JBJUIK010000001">
    <property type="protein sequence ID" value="KAL3538066.1"/>
    <property type="molecule type" value="Genomic_DNA"/>
</dbReference>
<evidence type="ECO:0000313" key="2">
    <source>
        <dbReference type="EMBL" id="KAL3538066.1"/>
    </source>
</evidence>
<dbReference type="AlphaFoldDB" id="A0ABD3B3M6"/>
<evidence type="ECO:0000313" key="3">
    <source>
        <dbReference type="Proteomes" id="UP001630127"/>
    </source>
</evidence>
<dbReference type="Pfam" id="PF22936">
    <property type="entry name" value="Pol_BBD"/>
    <property type="match status" value="1"/>
</dbReference>
<evidence type="ECO:0000259" key="1">
    <source>
        <dbReference type="Pfam" id="PF22936"/>
    </source>
</evidence>
<reference evidence="2 3" key="1">
    <citation type="submission" date="2024-11" db="EMBL/GenBank/DDBJ databases">
        <title>A near-complete genome assembly of Cinchona calisaya.</title>
        <authorList>
            <person name="Lian D.C."/>
            <person name="Zhao X.W."/>
            <person name="Wei L."/>
        </authorList>
    </citation>
    <scope>NUCLEOTIDE SEQUENCE [LARGE SCALE GENOMIC DNA]</scope>
    <source>
        <tissue evidence="2">Nenye</tissue>
    </source>
</reference>
<sequence>MTNNPGILDSYSPYYGTDKVQIGDGKQLAITHIGHKIFPTKLRTYVLRNVLVVPEICKNLISVRRFTFDNSFSMNYDSLGVFVKEPPTQTTIVCCRSSLFFQC</sequence>
<dbReference type="InterPro" id="IPR054722">
    <property type="entry name" value="PolX-like_BBD"/>
</dbReference>
<comment type="caution">
    <text evidence="2">The sequence shown here is derived from an EMBL/GenBank/DDBJ whole genome shotgun (WGS) entry which is preliminary data.</text>
</comment>
<proteinExistence type="predicted"/>
<gene>
    <name evidence="2" type="ORF">ACH5RR_001432</name>
</gene>